<dbReference type="InterPro" id="IPR029052">
    <property type="entry name" value="Metallo-depent_PP-like"/>
</dbReference>
<accession>A0ABS1CIT7</accession>
<evidence type="ECO:0000313" key="2">
    <source>
        <dbReference type="EMBL" id="MBK1631850.1"/>
    </source>
</evidence>
<dbReference type="SUPFAM" id="SSF56300">
    <property type="entry name" value="Metallo-dependent phosphatases"/>
    <property type="match status" value="1"/>
</dbReference>
<protein>
    <submittedName>
        <fullName evidence="2">Metallophosphoesterase</fullName>
    </submittedName>
</protein>
<dbReference type="RefSeq" id="WP_200238724.1">
    <property type="nucleotide sequence ID" value="NZ_NRRV01000033.1"/>
</dbReference>
<evidence type="ECO:0000313" key="3">
    <source>
        <dbReference type="Proteomes" id="UP000748752"/>
    </source>
</evidence>
<dbReference type="Pfam" id="PF00149">
    <property type="entry name" value="Metallophos"/>
    <property type="match status" value="1"/>
</dbReference>
<dbReference type="Gene3D" id="3.60.21.10">
    <property type="match status" value="1"/>
</dbReference>
<feature type="domain" description="Calcineurin-like phosphoesterase" evidence="1">
    <location>
        <begin position="231"/>
        <end position="415"/>
    </location>
</feature>
<dbReference type="InterPro" id="IPR004843">
    <property type="entry name" value="Calcineurin-like_PHP"/>
</dbReference>
<organism evidence="2 3">
    <name type="scientific">Thiohalocapsa halophila</name>
    <dbReference type="NCBI Taxonomy" id="69359"/>
    <lineage>
        <taxon>Bacteria</taxon>
        <taxon>Pseudomonadati</taxon>
        <taxon>Pseudomonadota</taxon>
        <taxon>Gammaproteobacteria</taxon>
        <taxon>Chromatiales</taxon>
        <taxon>Chromatiaceae</taxon>
        <taxon>Thiohalocapsa</taxon>
    </lineage>
</organism>
<gene>
    <name evidence="2" type="ORF">CKO31_14110</name>
</gene>
<dbReference type="Proteomes" id="UP000748752">
    <property type="component" value="Unassembled WGS sequence"/>
</dbReference>
<evidence type="ECO:0000259" key="1">
    <source>
        <dbReference type="Pfam" id="PF00149"/>
    </source>
</evidence>
<sequence>MPYASTESRNRFLRYFQELIQDMEECDDLELADALRLGEKKVRVPQPALPLQLLLGRGEGYQLRLEPELTVRADGTFARSGNVLLFDPSTFFEGISGFLRLAPDASLTLGREDPVQRRLMAYPKLVADNHLRLKLSDKGLAFKNKSRKRGTCVAPVPDTTEAEHMLRWRRSKIEGLAKAVGAPIDTLPRGEALALLERVNAVMEQEPYRLQTDDGRPGGLVRLPGRLVPIFVGDLHACIDNLLVILTQNGFLEGLMEGSAALIIVGDAVHPDAPGHEEEMDQSMLLMDLIFRLKLRFPERVFYLRGNHDDFAEDINKGGVPQGLLWERALYDQRGPRYRDAMRRLYDLLPYVIVSTRYIACHAGAPTMKASRKDLIHVRDKPKLEHQLTHLRLRKPNSPTGYGPADVRRLRRRLGVAPDTPFVVGHTPLSPDETLWIDAGGIENHHVLFGAKPDRVGVITRPRGKLVPLIYPSEPVLPVYNRLVRTGRMVA</sequence>
<proteinExistence type="predicted"/>
<comment type="caution">
    <text evidence="2">The sequence shown here is derived from an EMBL/GenBank/DDBJ whole genome shotgun (WGS) entry which is preliminary data.</text>
</comment>
<reference evidence="2 3" key="1">
    <citation type="journal article" date="2020" name="Microorganisms">
        <title>Osmotic Adaptation and Compatible Solute Biosynthesis of Phototrophic Bacteria as Revealed from Genome Analyses.</title>
        <authorList>
            <person name="Imhoff J.F."/>
            <person name="Rahn T."/>
            <person name="Kunzel S."/>
            <person name="Keller A."/>
            <person name="Neulinger S.C."/>
        </authorList>
    </citation>
    <scope>NUCLEOTIDE SEQUENCE [LARGE SCALE GENOMIC DNA]</scope>
    <source>
        <strain evidence="2 3">DSM 6210</strain>
    </source>
</reference>
<keyword evidence="3" id="KW-1185">Reference proteome</keyword>
<name>A0ABS1CIT7_9GAMM</name>
<dbReference type="EMBL" id="NRRV01000033">
    <property type="protein sequence ID" value="MBK1631850.1"/>
    <property type="molecule type" value="Genomic_DNA"/>
</dbReference>